<proteinExistence type="predicted"/>
<reference evidence="2" key="2">
    <citation type="journal article" date="2021" name="Microbiome">
        <title>Successional dynamics and alternative stable states in a saline activated sludge microbial community over 9 years.</title>
        <authorList>
            <person name="Wang Y."/>
            <person name="Ye J."/>
            <person name="Ju F."/>
            <person name="Liu L."/>
            <person name="Boyd J.A."/>
            <person name="Deng Y."/>
            <person name="Parks D.H."/>
            <person name="Jiang X."/>
            <person name="Yin X."/>
            <person name="Woodcroft B.J."/>
            <person name="Tyson G.W."/>
            <person name="Hugenholtz P."/>
            <person name="Polz M.F."/>
            <person name="Zhang T."/>
        </authorList>
    </citation>
    <scope>NUCLEOTIDE SEQUENCE</scope>
    <source>
        <strain evidence="2">HKST-UBA17</strain>
    </source>
</reference>
<feature type="non-terminal residue" evidence="2">
    <location>
        <position position="1"/>
    </location>
</feature>
<dbReference type="Proteomes" id="UP000741282">
    <property type="component" value="Unassembled WGS sequence"/>
</dbReference>
<dbReference type="AlphaFoldDB" id="A0A955IA48"/>
<accession>A0A955IA48</accession>
<dbReference type="InterPro" id="IPR038717">
    <property type="entry name" value="Tc1-like_DDE_dom"/>
</dbReference>
<organism evidence="2 3">
    <name type="scientific">Candidatus Dojkabacteria bacterium</name>
    <dbReference type="NCBI Taxonomy" id="2099670"/>
    <lineage>
        <taxon>Bacteria</taxon>
        <taxon>Candidatus Dojkabacteria</taxon>
    </lineage>
</organism>
<evidence type="ECO:0000259" key="1">
    <source>
        <dbReference type="Pfam" id="PF13358"/>
    </source>
</evidence>
<feature type="domain" description="Tc1-like transposase DDE" evidence="1">
    <location>
        <begin position="17"/>
        <end position="161"/>
    </location>
</feature>
<dbReference type="InterPro" id="IPR036397">
    <property type="entry name" value="RNaseH_sf"/>
</dbReference>
<dbReference type="Pfam" id="PF13358">
    <property type="entry name" value="DDE_3"/>
    <property type="match status" value="1"/>
</dbReference>
<evidence type="ECO:0000313" key="2">
    <source>
        <dbReference type="EMBL" id="MCA9377293.1"/>
    </source>
</evidence>
<name>A0A955IA48_9BACT</name>
<sequence>KKLEARQAEIAEGQLVVYAQDECHLLWGDTTGYVWGRRNEKTEVPIQNIKQRQTYYGALNLYHRDFVLMPHNGGNGENTVAFIKHLQGLNPNKKLILIWDGASYHRSEAVQAYLNKVNENLEEQEWKITCLLFAPHAPEQNPVEDVWLRGKNFLRKHFYKNKTFRQ</sequence>
<comment type="caution">
    <text evidence="2">The sequence shown here is derived from an EMBL/GenBank/DDBJ whole genome shotgun (WGS) entry which is preliminary data.</text>
</comment>
<dbReference type="EMBL" id="JAGQLN010000057">
    <property type="protein sequence ID" value="MCA9377293.1"/>
    <property type="molecule type" value="Genomic_DNA"/>
</dbReference>
<reference evidence="2" key="1">
    <citation type="submission" date="2020-04" db="EMBL/GenBank/DDBJ databases">
        <authorList>
            <person name="Zhang T."/>
        </authorList>
    </citation>
    <scope>NUCLEOTIDE SEQUENCE</scope>
    <source>
        <strain evidence="2">HKST-UBA17</strain>
    </source>
</reference>
<protein>
    <submittedName>
        <fullName evidence="2">Transposase</fullName>
    </submittedName>
</protein>
<dbReference type="Gene3D" id="3.30.420.10">
    <property type="entry name" value="Ribonuclease H-like superfamily/Ribonuclease H"/>
    <property type="match status" value="1"/>
</dbReference>
<feature type="non-terminal residue" evidence="2">
    <location>
        <position position="166"/>
    </location>
</feature>
<evidence type="ECO:0000313" key="3">
    <source>
        <dbReference type="Proteomes" id="UP000741282"/>
    </source>
</evidence>
<gene>
    <name evidence="2" type="ORF">KC685_05255</name>
</gene>
<dbReference type="GO" id="GO:0003676">
    <property type="term" value="F:nucleic acid binding"/>
    <property type="evidence" value="ECO:0007669"/>
    <property type="project" value="InterPro"/>
</dbReference>